<comment type="similarity">
    <text evidence="2">Belongs to the inositol monophosphatase superfamily.</text>
</comment>
<dbReference type="HOGENOM" id="CLU_034742_2_0_1"/>
<evidence type="ECO:0000256" key="8">
    <source>
        <dbReference type="ARBA" id="ARBA00040342"/>
    </source>
</evidence>
<dbReference type="PIR" id="T27862">
    <property type="entry name" value="T27862"/>
</dbReference>
<feature type="binding site" evidence="18">
    <location>
        <position position="77"/>
    </location>
    <ligand>
        <name>Mg(2+)</name>
        <dbReference type="ChEBI" id="CHEBI:18420"/>
        <label>1</label>
        <note>catalytic</note>
    </ligand>
</feature>
<name>Q23493_CAEEL</name>
<dbReference type="PANTHER" id="PTHR43028">
    <property type="entry name" value="3'(2'),5'-BISPHOSPHATE NUCLEOTIDASE 1"/>
    <property type="match status" value="1"/>
</dbReference>
<dbReference type="EC" id="3.1.3.57" evidence="15"/>
<evidence type="ECO:0000256" key="9">
    <source>
        <dbReference type="ARBA" id="ARBA00041815"/>
    </source>
</evidence>
<evidence type="ECO:0000256" key="17">
    <source>
        <dbReference type="ARBA" id="ARBA00044554"/>
    </source>
</evidence>
<dbReference type="OMA" id="QTEADRC"/>
<accession>Q23493</accession>
<dbReference type="eggNOG" id="KOG3099">
    <property type="taxonomic scope" value="Eukaryota"/>
</dbReference>
<evidence type="ECO:0000256" key="6">
    <source>
        <dbReference type="ARBA" id="ARBA00022801"/>
    </source>
</evidence>
<evidence type="ECO:0000256" key="13">
    <source>
        <dbReference type="ARBA" id="ARBA00044479"/>
    </source>
</evidence>
<evidence type="ECO:0000256" key="12">
    <source>
        <dbReference type="ARBA" id="ARBA00044478"/>
    </source>
</evidence>
<evidence type="ECO:0000256" key="18">
    <source>
        <dbReference type="PIRSR" id="PIRSR600760-2"/>
    </source>
</evidence>
<proteinExistence type="evidence at protein level"/>
<dbReference type="CDD" id="cd01640">
    <property type="entry name" value="IPPase"/>
    <property type="match status" value="1"/>
</dbReference>
<comment type="catalytic activity">
    <reaction evidence="10">
        <text>1D-myo-inositol 1,3,4-trisphosphate + H2O = 1D-myo-inositol 3,4-bisphosphate + phosphate</text>
        <dbReference type="Rhea" id="RHEA:70319"/>
        <dbReference type="ChEBI" id="CHEBI:15377"/>
        <dbReference type="ChEBI" id="CHEBI:43474"/>
        <dbReference type="ChEBI" id="CHEBI:58414"/>
        <dbReference type="ChEBI" id="CHEBI:83241"/>
    </reaction>
    <physiologicalReaction direction="left-to-right" evidence="10">
        <dbReference type="Rhea" id="RHEA:70320"/>
    </physiologicalReaction>
</comment>
<gene>
    <name evidence="19 21" type="primary">bpnt-1</name>
    <name evidence="21" type="synonym">tag-231</name>
    <name evidence="19" type="ORF">CELE_ZK430.2</name>
    <name evidence="21" type="ORF">ZK430.2</name>
</gene>
<evidence type="ECO:0000256" key="14">
    <source>
        <dbReference type="ARBA" id="ARBA00044484"/>
    </source>
</evidence>
<dbReference type="FunFam" id="3.40.190.80:FF:000006">
    <property type="entry name" value="Bisphosphate nucleotidase 1"/>
    <property type="match status" value="1"/>
</dbReference>
<keyword evidence="20" id="KW-1185">Reference proteome</keyword>
<dbReference type="GO" id="GO:1902847">
    <property type="term" value="P:regulation of neuronal signal transduction"/>
    <property type="evidence" value="ECO:0000315"/>
    <property type="project" value="WormBase"/>
</dbReference>
<dbReference type="PhylomeDB" id="Q23493"/>
<dbReference type="FunFam" id="3.30.540.10:FF:000023">
    <property type="entry name" value="Protein CBR-TAG-231"/>
    <property type="match status" value="1"/>
</dbReference>
<dbReference type="GO" id="GO:0005829">
    <property type="term" value="C:cytosol"/>
    <property type="evidence" value="ECO:0000303"/>
    <property type="project" value="WormBase"/>
</dbReference>
<dbReference type="AGR" id="WB:WBGene00044063"/>
<dbReference type="GeneID" id="173777"/>
<dbReference type="InParanoid" id="Q23493"/>
<keyword evidence="22" id="KW-1267">Proteomics identification</keyword>
<evidence type="ECO:0000313" key="19">
    <source>
        <dbReference type="EMBL" id="CCD61671.1"/>
    </source>
</evidence>
<keyword evidence="6" id="KW-0378">Hydrolase</keyword>
<dbReference type="PaxDb" id="6239-ZK430.2"/>
<dbReference type="SMR" id="Q23493"/>
<comment type="catalytic activity">
    <reaction evidence="14">
        <text>3'-phosphoadenylyl sulfate + H2O = adenosine 5'-phosphosulfate + phosphate</text>
        <dbReference type="Rhea" id="RHEA:77639"/>
        <dbReference type="ChEBI" id="CHEBI:15377"/>
        <dbReference type="ChEBI" id="CHEBI:43474"/>
        <dbReference type="ChEBI" id="CHEBI:58243"/>
        <dbReference type="ChEBI" id="CHEBI:58339"/>
        <dbReference type="EC" id="3.1.3.7"/>
    </reaction>
    <physiologicalReaction direction="left-to-right" evidence="14">
        <dbReference type="Rhea" id="RHEA:77640"/>
    </physiologicalReaction>
</comment>
<evidence type="ECO:0007829" key="22">
    <source>
        <dbReference type="PeptideAtlas" id="Q23493"/>
    </source>
</evidence>
<dbReference type="GO" id="GO:0043054">
    <property type="term" value="P:dauer exit"/>
    <property type="evidence" value="ECO:0000315"/>
    <property type="project" value="WormBase"/>
</dbReference>
<sequence>MFNKASFLTRLVASSVRVSEAAGGLIKNVMAGGDLKIIDKSEHGSGYDPQTEADRRAQYCIVQSLQKHFKNINIIGEEEDTTACPEIEMGFSADVLQMERLMSTELKNIQENDVVVWVDPLDGTSEVALAVKNKNMALLEQVTVLIGIAYKGRPVAGIIHQPYHEKLGRTVWAIQGCGVHGVVPATGNAQKIVVTTRSHLSESVSNALEALKTRNLADSVEKVGGAGFKVLKVLEGCAAYVFASAGCKKWDTCAVEAVLTAAGGTLTDISGRDIRYEPGVQLNNTGGVLATASWVKHKDYIDTIPQEIKNMLPEISSKK</sequence>
<keyword evidence="4" id="KW-0452">Lithium</keyword>
<dbReference type="InterPro" id="IPR000760">
    <property type="entry name" value="Inositol_monophosphatase-like"/>
</dbReference>
<dbReference type="RefSeq" id="NP_494780.1">
    <property type="nucleotide sequence ID" value="NM_062379.7"/>
</dbReference>
<dbReference type="OrthoDB" id="411145at2759"/>
<comment type="catalytic activity">
    <reaction evidence="12">
        <text>1D-myo-inositol 1,4-bisphosphate + H2O = 1D-myo-inositol 4-phosphate + phosphate</text>
        <dbReference type="Rhea" id="RHEA:15553"/>
        <dbReference type="ChEBI" id="CHEBI:15377"/>
        <dbReference type="ChEBI" id="CHEBI:43474"/>
        <dbReference type="ChEBI" id="CHEBI:58282"/>
        <dbReference type="ChEBI" id="CHEBI:58469"/>
        <dbReference type="EC" id="3.1.3.57"/>
    </reaction>
    <physiologicalReaction direction="left-to-right" evidence="12">
        <dbReference type="Rhea" id="RHEA:15554"/>
    </physiologicalReaction>
</comment>
<feature type="binding site" evidence="18">
    <location>
        <position position="121"/>
    </location>
    <ligand>
        <name>Mg(2+)</name>
        <dbReference type="ChEBI" id="CHEBI:18420"/>
        <label>1</label>
        <note>catalytic</note>
    </ligand>
</feature>
<evidence type="ECO:0000256" key="7">
    <source>
        <dbReference type="ARBA" id="ARBA00022842"/>
    </source>
</evidence>
<evidence type="ECO:0000256" key="11">
    <source>
        <dbReference type="ARBA" id="ARBA00044466"/>
    </source>
</evidence>
<comment type="cofactor">
    <cofactor evidence="1 18">
        <name>Mg(2+)</name>
        <dbReference type="ChEBI" id="CHEBI:18420"/>
    </cofactor>
</comment>
<dbReference type="PeptideAtlas" id="Q23493"/>
<dbReference type="EC" id="3.1.3.7" evidence="3"/>
<dbReference type="Pfam" id="PF00459">
    <property type="entry name" value="Inositol_P"/>
    <property type="match status" value="1"/>
</dbReference>
<dbReference type="DIP" id="DIP-27190N"/>
<dbReference type="GO" id="GO:0050829">
    <property type="term" value="P:defense response to Gram-negative bacterium"/>
    <property type="evidence" value="ECO:0000315"/>
    <property type="project" value="WormBase"/>
</dbReference>
<dbReference type="FunCoup" id="Q23493">
    <property type="interactions" value="1567"/>
</dbReference>
<dbReference type="Proteomes" id="UP000001940">
    <property type="component" value="Chromosome II"/>
</dbReference>
<comment type="catalytic activity">
    <reaction evidence="13">
        <text>adenosine 3',5'-bisphosphate + H2O = AMP + phosphate</text>
        <dbReference type="Rhea" id="RHEA:10040"/>
        <dbReference type="ChEBI" id="CHEBI:15377"/>
        <dbReference type="ChEBI" id="CHEBI:43474"/>
        <dbReference type="ChEBI" id="CHEBI:58343"/>
        <dbReference type="ChEBI" id="CHEBI:456215"/>
        <dbReference type="EC" id="3.1.3.7"/>
    </reaction>
    <physiologicalReaction direction="left-to-right" evidence="13">
        <dbReference type="Rhea" id="RHEA:10041"/>
    </physiologicalReaction>
</comment>
<evidence type="ECO:0000256" key="3">
    <source>
        <dbReference type="ARBA" id="ARBA00012633"/>
    </source>
</evidence>
<dbReference type="KEGG" id="cel:CELE_ZK430.2"/>
<evidence type="ECO:0000313" key="20">
    <source>
        <dbReference type="Proteomes" id="UP000001940"/>
    </source>
</evidence>
<dbReference type="GO" id="GO:0008441">
    <property type="term" value="F:3'(2'),5'-bisphosphate nucleotidase activity"/>
    <property type="evidence" value="ECO:0000318"/>
    <property type="project" value="GO_Central"/>
</dbReference>
<evidence type="ECO:0000256" key="16">
    <source>
        <dbReference type="ARBA" id="ARBA00044544"/>
    </source>
</evidence>
<reference evidence="19 20" key="1">
    <citation type="journal article" date="1998" name="Science">
        <title>Genome sequence of the nematode C. elegans: a platform for investigating biology.</title>
        <authorList>
            <consortium name="The C. elegans sequencing consortium"/>
            <person name="Sulson J.E."/>
            <person name="Waterston R."/>
        </authorList>
    </citation>
    <scope>NUCLEOTIDE SEQUENCE [LARGE SCALE GENOMIC DNA]</scope>
    <source>
        <strain evidence="19 20">Bristol N2</strain>
    </source>
</reference>
<protein>
    <recommendedName>
        <fullName evidence="8">3'(2'),5'-bisphosphate nucleotidase 1</fullName>
        <ecNumber evidence="15">3.1.3.57</ecNumber>
        <ecNumber evidence="3">3.1.3.7</ecNumber>
    </recommendedName>
    <alternativeName>
        <fullName evidence="16">3'-phosphoadenosine 5'-phosphate phosphatase</fullName>
    </alternativeName>
    <alternativeName>
        <fullName evidence="9">Bisphosphate 3'-nucleotidase 1</fullName>
    </alternativeName>
    <alternativeName>
        <fullName evidence="17">Inositol-polyphosphate 1-phosphatase</fullName>
    </alternativeName>
</protein>
<evidence type="ECO:0000256" key="4">
    <source>
        <dbReference type="ARBA" id="ARBA00022671"/>
    </source>
</evidence>
<dbReference type="GO" id="GO:0004441">
    <property type="term" value="F:inositol-1,4-bisphosphate 1-phosphatase activity"/>
    <property type="evidence" value="ECO:0007669"/>
    <property type="project" value="UniProtKB-EC"/>
</dbReference>
<organism evidence="19 20">
    <name type="scientific">Caenorhabditis elegans</name>
    <dbReference type="NCBI Taxonomy" id="6239"/>
    <lineage>
        <taxon>Eukaryota</taxon>
        <taxon>Metazoa</taxon>
        <taxon>Ecdysozoa</taxon>
        <taxon>Nematoda</taxon>
        <taxon>Chromadorea</taxon>
        <taxon>Rhabditida</taxon>
        <taxon>Rhabditina</taxon>
        <taxon>Rhabditomorpha</taxon>
        <taxon>Rhabditoidea</taxon>
        <taxon>Rhabditidae</taxon>
        <taxon>Peloderinae</taxon>
        <taxon>Caenorhabditis</taxon>
    </lineage>
</organism>
<dbReference type="GO" id="GO:0046872">
    <property type="term" value="F:metal ion binding"/>
    <property type="evidence" value="ECO:0007669"/>
    <property type="project" value="UniProtKB-KW"/>
</dbReference>
<dbReference type="PRINTS" id="PR00377">
    <property type="entry name" value="IMPHPHTASES"/>
</dbReference>
<dbReference type="UCSC" id="ZK430.2">
    <property type="organism name" value="c. elegans"/>
</dbReference>
<evidence type="ECO:0000313" key="21">
    <source>
        <dbReference type="WormBase" id="ZK430.2"/>
    </source>
</evidence>
<evidence type="ECO:0000256" key="5">
    <source>
        <dbReference type="ARBA" id="ARBA00022723"/>
    </source>
</evidence>
<feature type="binding site" evidence="18">
    <location>
        <position position="122"/>
    </location>
    <ligand>
        <name>Mg(2+)</name>
        <dbReference type="ChEBI" id="CHEBI:18420"/>
        <label>1</label>
        <note>catalytic</note>
    </ligand>
</feature>
<dbReference type="PROSITE" id="PS00630">
    <property type="entry name" value="IMP_2"/>
    <property type="match status" value="1"/>
</dbReference>
<dbReference type="WormBase" id="ZK430.2">
    <property type="protein sequence ID" value="CE05079"/>
    <property type="gene ID" value="WBGene00044063"/>
    <property type="gene designation" value="bpnt-1"/>
</dbReference>
<dbReference type="SUPFAM" id="SSF56655">
    <property type="entry name" value="Carbohydrate phosphatase"/>
    <property type="match status" value="1"/>
</dbReference>
<dbReference type="BRENDA" id="3.1.3.7">
    <property type="organism ID" value="1045"/>
</dbReference>
<dbReference type="InterPro" id="IPR050725">
    <property type="entry name" value="CysQ/Inositol_MonoPase"/>
</dbReference>
<dbReference type="AlphaFoldDB" id="Q23493"/>
<evidence type="ECO:0000256" key="15">
    <source>
        <dbReference type="ARBA" id="ARBA00044519"/>
    </source>
</evidence>
<dbReference type="PANTHER" id="PTHR43028:SF5">
    <property type="entry name" value="3'(2'),5'-BISPHOSPHATE NUCLEOTIDASE 1"/>
    <property type="match status" value="1"/>
</dbReference>
<dbReference type="Reactome" id="R-CEL-156584">
    <property type="pathway name" value="Cytosolic sulfonation of small molecules"/>
</dbReference>
<dbReference type="CTD" id="173777"/>
<dbReference type="GO" id="GO:0046854">
    <property type="term" value="P:phosphatidylinositol phosphate biosynthetic process"/>
    <property type="evidence" value="ECO:0007669"/>
    <property type="project" value="InterPro"/>
</dbReference>
<dbReference type="STRING" id="6239.ZK430.2.1"/>
<evidence type="ECO:0000256" key="1">
    <source>
        <dbReference type="ARBA" id="ARBA00001946"/>
    </source>
</evidence>
<feature type="binding site" evidence="18">
    <location>
        <position position="251"/>
    </location>
    <ligand>
        <name>Mg(2+)</name>
        <dbReference type="ChEBI" id="CHEBI:18420"/>
        <label>1</label>
        <note>catalytic</note>
    </ligand>
</feature>
<dbReference type="EMBL" id="BX284602">
    <property type="protein sequence ID" value="CCD61671.1"/>
    <property type="molecule type" value="Genomic_DNA"/>
</dbReference>
<dbReference type="Gene3D" id="3.30.540.10">
    <property type="entry name" value="Fructose-1,6-Bisphosphatase, subunit A, domain 1"/>
    <property type="match status" value="1"/>
</dbReference>
<dbReference type="InterPro" id="IPR020550">
    <property type="entry name" value="Inositol_monophosphatase_CS"/>
</dbReference>
<evidence type="ECO:0000256" key="2">
    <source>
        <dbReference type="ARBA" id="ARBA00009759"/>
    </source>
</evidence>
<comment type="catalytic activity">
    <reaction evidence="11">
        <text>adenosine 2',5'-bisphosphate + H2O = AMP + phosphate</text>
        <dbReference type="Rhea" id="RHEA:77643"/>
        <dbReference type="ChEBI" id="CHEBI:15377"/>
        <dbReference type="ChEBI" id="CHEBI:43474"/>
        <dbReference type="ChEBI" id="CHEBI:194156"/>
        <dbReference type="ChEBI" id="CHEBI:456215"/>
        <dbReference type="EC" id="3.1.3.7"/>
    </reaction>
    <physiologicalReaction direction="left-to-right" evidence="11">
        <dbReference type="Rhea" id="RHEA:77644"/>
    </physiologicalReaction>
</comment>
<keyword evidence="7 18" id="KW-0460">Magnesium</keyword>
<dbReference type="Bgee" id="WBGene00044063">
    <property type="expression patterns" value="Expressed in germ line (C elegans) and 4 other cell types or tissues"/>
</dbReference>
<keyword evidence="5 18" id="KW-0479">Metal-binding</keyword>
<dbReference type="Gene3D" id="3.40.190.80">
    <property type="match status" value="1"/>
</dbReference>
<evidence type="ECO:0000256" key="10">
    <source>
        <dbReference type="ARBA" id="ARBA00044465"/>
    </source>
</evidence>
<feature type="binding site" evidence="18">
    <location>
        <position position="119"/>
    </location>
    <ligand>
        <name>Mg(2+)</name>
        <dbReference type="ChEBI" id="CHEBI:18420"/>
        <label>1</label>
        <note>catalytic</note>
    </ligand>
</feature>